<reference evidence="1" key="1">
    <citation type="journal article" date="2008" name="Nature">
        <title>The amphioxus genome and the evolution of the chordate karyotype.</title>
        <authorList>
            <consortium name="US DOE Joint Genome Institute (JGI-PGF)"/>
            <person name="Putnam N.H."/>
            <person name="Butts T."/>
            <person name="Ferrier D.E.K."/>
            <person name="Furlong R.F."/>
            <person name="Hellsten U."/>
            <person name="Kawashima T."/>
            <person name="Robinson-Rechavi M."/>
            <person name="Shoguchi E."/>
            <person name="Terry A."/>
            <person name="Yu J.-K."/>
            <person name="Benito-Gutierrez E.L."/>
            <person name="Dubchak I."/>
            <person name="Garcia-Fernandez J."/>
            <person name="Gibson-Brown J.J."/>
            <person name="Grigoriev I.V."/>
            <person name="Horton A.C."/>
            <person name="de Jong P.J."/>
            <person name="Jurka J."/>
            <person name="Kapitonov V.V."/>
            <person name="Kohara Y."/>
            <person name="Kuroki Y."/>
            <person name="Lindquist E."/>
            <person name="Lucas S."/>
            <person name="Osoegawa K."/>
            <person name="Pennacchio L.A."/>
            <person name="Salamov A.A."/>
            <person name="Satou Y."/>
            <person name="Sauka-Spengler T."/>
            <person name="Schmutz J."/>
            <person name="Shin-I T."/>
            <person name="Toyoda A."/>
            <person name="Bronner-Fraser M."/>
            <person name="Fujiyama A."/>
            <person name="Holland L.Z."/>
            <person name="Holland P.W.H."/>
            <person name="Satoh N."/>
            <person name="Rokhsar D.S."/>
        </authorList>
    </citation>
    <scope>NUCLEOTIDE SEQUENCE [LARGE SCALE GENOMIC DNA]</scope>
    <source>
        <strain evidence="1">S238N-H82</strain>
        <tissue evidence="1">Testes</tissue>
    </source>
</reference>
<gene>
    <name evidence="1" type="ORF">BRAFLDRAFT_111065</name>
</gene>
<dbReference type="EMBL" id="GG666784">
    <property type="protein sequence ID" value="EEN41821.1"/>
    <property type="molecule type" value="Genomic_DNA"/>
</dbReference>
<dbReference type="AlphaFoldDB" id="C4A053"/>
<sequence>MAQVEMVRRWLGSKLVRLNDELRHLGYQRHMGYQRYQLENQVINSTHSNLSLTRWPAASLLFNSHDRKGGPLPLFPREELQFTVKRGKTTHQKLGQTLGVDSLLVTNEALAVAVPDVSDATIREHLKASDRRPVNIHITQSETEWVCYKPSYPWKIMSSMWISNQAAEWVEDDWLCLDYWKQNKADARKRVHHHI</sequence>
<dbReference type="InParanoid" id="C4A053"/>
<name>C4A053_BRAFL</name>
<organism>
    <name type="scientific">Branchiostoma floridae</name>
    <name type="common">Florida lancelet</name>
    <name type="synonym">Amphioxus</name>
    <dbReference type="NCBI Taxonomy" id="7739"/>
    <lineage>
        <taxon>Eukaryota</taxon>
        <taxon>Metazoa</taxon>
        <taxon>Chordata</taxon>
        <taxon>Cephalochordata</taxon>
        <taxon>Leptocardii</taxon>
        <taxon>Amphioxiformes</taxon>
        <taxon>Branchiostomatidae</taxon>
        <taxon>Branchiostoma</taxon>
    </lineage>
</organism>
<accession>C4A053</accession>
<protein>
    <submittedName>
        <fullName evidence="1">Uncharacterized protein</fullName>
    </submittedName>
</protein>
<evidence type="ECO:0000313" key="1">
    <source>
        <dbReference type="EMBL" id="EEN41821.1"/>
    </source>
</evidence>
<proteinExistence type="predicted"/>